<gene>
    <name evidence="1" type="ORF">FocTR4_00010678</name>
</gene>
<organism evidence="1 2">
    <name type="scientific">Fusarium oxysporum f. sp. cubense</name>
    <dbReference type="NCBI Taxonomy" id="61366"/>
    <lineage>
        <taxon>Eukaryota</taxon>
        <taxon>Fungi</taxon>
        <taxon>Dikarya</taxon>
        <taxon>Ascomycota</taxon>
        <taxon>Pezizomycotina</taxon>
        <taxon>Sordariomycetes</taxon>
        <taxon>Hypocreomycetidae</taxon>
        <taxon>Hypocreales</taxon>
        <taxon>Nectriaceae</taxon>
        <taxon>Fusarium</taxon>
        <taxon>Fusarium oxysporum species complex</taxon>
    </lineage>
</organism>
<evidence type="ECO:0000313" key="1">
    <source>
        <dbReference type="EMBL" id="TXC06180.1"/>
    </source>
</evidence>
<sequence>MNPRSEKLRLCCMVGLIAGFPQQAIFRAIQGRNKGSGNGNPDAGTIDEMQSAKRVATRVEDDRCSANARIDRLYPWISTNVNAVAVDCEVCISAQSATSLASMSLLR</sequence>
<reference evidence="1 2" key="1">
    <citation type="submission" date="2019-07" db="EMBL/GenBank/DDBJ databases">
        <title>The First High-Quality Draft Genome Sequence of the Causal Agent of the Current Panama Disease Epidemic.</title>
        <authorList>
            <person name="Warmington R.J."/>
            <person name="Kay W."/>
            <person name="Jeffries A."/>
            <person name="Bebber D."/>
            <person name="Moore K."/>
            <person name="Studholme D.J."/>
        </authorList>
    </citation>
    <scope>NUCLEOTIDE SEQUENCE [LARGE SCALE GENOMIC DNA]</scope>
    <source>
        <strain evidence="1 2">TR4</strain>
    </source>
</reference>
<evidence type="ECO:0000313" key="2">
    <source>
        <dbReference type="Proteomes" id="UP000321331"/>
    </source>
</evidence>
<dbReference type="AlphaFoldDB" id="A0A5C6T5K1"/>
<protein>
    <submittedName>
        <fullName evidence="1">Uncharacterized protein</fullName>
    </submittedName>
</protein>
<comment type="caution">
    <text evidence="1">The sequence shown here is derived from an EMBL/GenBank/DDBJ whole genome shotgun (WGS) entry which is preliminary data.</text>
</comment>
<proteinExistence type="predicted"/>
<name>A0A5C6T5K1_FUSOC</name>
<dbReference type="EMBL" id="VMNF01000006">
    <property type="protein sequence ID" value="TXC06180.1"/>
    <property type="molecule type" value="Genomic_DNA"/>
</dbReference>
<accession>A0A5C6T5K1</accession>
<dbReference type="Proteomes" id="UP000321331">
    <property type="component" value="Unassembled WGS sequence"/>
</dbReference>